<protein>
    <submittedName>
        <fullName evidence="1">Uncharacterized protein</fullName>
    </submittedName>
</protein>
<dbReference type="AlphaFoldDB" id="A0A367LD66"/>
<accession>A0A367LD66</accession>
<evidence type="ECO:0000313" key="1">
    <source>
        <dbReference type="EMBL" id="RCI12378.1"/>
    </source>
</evidence>
<dbReference type="EMBL" id="LKCN02000007">
    <property type="protein sequence ID" value="RCI12378.1"/>
    <property type="molecule type" value="Genomic_DNA"/>
</dbReference>
<proteinExistence type="predicted"/>
<gene>
    <name evidence="1" type="ORF">L249_0040</name>
</gene>
<feature type="non-terminal residue" evidence="1">
    <location>
        <position position="1"/>
    </location>
</feature>
<sequence>RTKQSEAKRSKARWLISKPVVPLRTKLLDADQIETEHERNSNAL</sequence>
<keyword evidence="2" id="KW-1185">Reference proteome</keyword>
<comment type="caution">
    <text evidence="1">The sequence shown here is derived from an EMBL/GenBank/DDBJ whole genome shotgun (WGS) entry which is preliminary data.</text>
</comment>
<name>A0A367LD66_9HYPO</name>
<dbReference type="Proteomes" id="UP000253664">
    <property type="component" value="Unassembled WGS sequence"/>
</dbReference>
<evidence type="ECO:0000313" key="2">
    <source>
        <dbReference type="Proteomes" id="UP000253664"/>
    </source>
</evidence>
<reference evidence="1 2" key="1">
    <citation type="journal article" date="2015" name="BMC Genomics">
        <title>Insights from the genome of Ophiocordyceps polyrhachis-furcata to pathogenicity and host specificity in insect fungi.</title>
        <authorList>
            <person name="Wichadakul D."/>
            <person name="Kobmoo N."/>
            <person name="Ingsriswang S."/>
            <person name="Tangphatsornruang S."/>
            <person name="Chantasingh D."/>
            <person name="Luangsa-ard J.J."/>
            <person name="Eurwilaichitr L."/>
        </authorList>
    </citation>
    <scope>NUCLEOTIDE SEQUENCE [LARGE SCALE GENOMIC DNA]</scope>
    <source>
        <strain evidence="1 2">BCC 54312</strain>
    </source>
</reference>
<organism evidence="1 2">
    <name type="scientific">Ophiocordyceps polyrhachis-furcata BCC 54312</name>
    <dbReference type="NCBI Taxonomy" id="1330021"/>
    <lineage>
        <taxon>Eukaryota</taxon>
        <taxon>Fungi</taxon>
        <taxon>Dikarya</taxon>
        <taxon>Ascomycota</taxon>
        <taxon>Pezizomycotina</taxon>
        <taxon>Sordariomycetes</taxon>
        <taxon>Hypocreomycetidae</taxon>
        <taxon>Hypocreales</taxon>
        <taxon>Ophiocordycipitaceae</taxon>
        <taxon>Ophiocordyceps</taxon>
    </lineage>
</organism>